<dbReference type="GO" id="GO:0000455">
    <property type="term" value="P:enzyme-directed rRNA pseudouridine synthesis"/>
    <property type="evidence" value="ECO:0007669"/>
    <property type="project" value="UniProtKB-ARBA"/>
</dbReference>
<dbReference type="NCBIfam" id="TIGR00093">
    <property type="entry name" value="pseudouridine synthase"/>
    <property type="match status" value="1"/>
</dbReference>
<evidence type="ECO:0000313" key="5">
    <source>
        <dbReference type="Proteomes" id="UP000012040"/>
    </source>
</evidence>
<dbReference type="AlphaFoldDB" id="M4V8N0"/>
<dbReference type="EMBL" id="CP003537">
    <property type="protein sequence ID" value="AGH95558.1"/>
    <property type="molecule type" value="Genomic_DNA"/>
</dbReference>
<dbReference type="HOGENOM" id="CLU_024979_1_2_7"/>
<dbReference type="Gene3D" id="3.30.70.1560">
    <property type="entry name" value="Alpha-L RNA-binding motif"/>
    <property type="match status" value="1"/>
</dbReference>
<dbReference type="Gene3D" id="3.30.70.580">
    <property type="entry name" value="Pseudouridine synthase I, catalytic domain, N-terminal subdomain"/>
    <property type="match status" value="1"/>
</dbReference>
<dbReference type="InterPro" id="IPR000748">
    <property type="entry name" value="PsdUridine_synth_RsuA/RluB/E/F"/>
</dbReference>
<dbReference type="InterPro" id="IPR002942">
    <property type="entry name" value="S4_RNA-bd"/>
</dbReference>
<keyword evidence="1" id="KW-0413">Isomerase</keyword>
<proteinExistence type="predicted"/>
<sequence>MSGKKEASNSTLRLSKLMSERGLCSRREADEYIAKGLVRVNGEIVKELGTKVTPDVRISLEAEALKKQKKLVTIIVNKPIGYVSGQPEPGYEPAIRLINDRNQFGQQKRILQRGDLQGLAVIGRLDIDSQGLLLFSQDGRLAKKIIGENSEIEKEYIVRVHYLGPEGRLPDSKLKLLNHGLSIEGQALLPAKVEWINEDQLRFILKEGKKRQIRKMCEQVGLQVKGLKRVRIGKLALGKLPEGRWRFIEEDEEI</sequence>
<dbReference type="OrthoDB" id="5291220at2"/>
<dbReference type="STRING" id="1184267.A11Q_1342"/>
<keyword evidence="5" id="KW-1185">Reference proteome</keyword>
<keyword evidence="2" id="KW-0694">RNA-binding</keyword>
<dbReference type="GO" id="GO:0003723">
    <property type="term" value="F:RNA binding"/>
    <property type="evidence" value="ECO:0007669"/>
    <property type="project" value="UniProtKB-KW"/>
</dbReference>
<dbReference type="Proteomes" id="UP000012040">
    <property type="component" value="Chromosome"/>
</dbReference>
<gene>
    <name evidence="4" type="ORF">A11Q_1342</name>
</gene>
<dbReference type="PROSITE" id="PS50889">
    <property type="entry name" value="S4"/>
    <property type="match status" value="1"/>
</dbReference>
<accession>M4V8N0</accession>
<dbReference type="Pfam" id="PF00849">
    <property type="entry name" value="PseudoU_synth_2"/>
    <property type="match status" value="1"/>
</dbReference>
<dbReference type="SUPFAM" id="SSF55174">
    <property type="entry name" value="Alpha-L RNA-binding motif"/>
    <property type="match status" value="1"/>
</dbReference>
<dbReference type="SUPFAM" id="SSF55120">
    <property type="entry name" value="Pseudouridine synthase"/>
    <property type="match status" value="1"/>
</dbReference>
<evidence type="ECO:0000313" key="4">
    <source>
        <dbReference type="EMBL" id="AGH95558.1"/>
    </source>
</evidence>
<dbReference type="InterPro" id="IPR020103">
    <property type="entry name" value="PsdUridine_synth_cat_dom_sf"/>
</dbReference>
<evidence type="ECO:0000259" key="3">
    <source>
        <dbReference type="SMART" id="SM00363"/>
    </source>
</evidence>
<dbReference type="RefSeq" id="WP_015470048.1">
    <property type="nucleotide sequence ID" value="NC_020813.1"/>
</dbReference>
<dbReference type="InterPro" id="IPR042092">
    <property type="entry name" value="PsdUridine_s_RsuA/RluB/E/F_cat"/>
</dbReference>
<dbReference type="InterPro" id="IPR020094">
    <property type="entry name" value="TruA/RsuA/RluB/E/F_N"/>
</dbReference>
<feature type="domain" description="RNA-binding S4" evidence="3">
    <location>
        <begin position="12"/>
        <end position="69"/>
    </location>
</feature>
<evidence type="ECO:0000256" key="2">
    <source>
        <dbReference type="PROSITE-ProRule" id="PRU00182"/>
    </source>
</evidence>
<dbReference type="PANTHER" id="PTHR47683">
    <property type="entry name" value="PSEUDOURIDINE SYNTHASE FAMILY PROTEIN-RELATED"/>
    <property type="match status" value="1"/>
</dbReference>
<dbReference type="CDD" id="cd00165">
    <property type="entry name" value="S4"/>
    <property type="match status" value="1"/>
</dbReference>
<protein>
    <submittedName>
        <fullName evidence="4">Pseudouridylate synthase</fullName>
    </submittedName>
</protein>
<evidence type="ECO:0000256" key="1">
    <source>
        <dbReference type="ARBA" id="ARBA00023235"/>
    </source>
</evidence>
<dbReference type="eggNOG" id="COG1187">
    <property type="taxonomic scope" value="Bacteria"/>
</dbReference>
<dbReference type="PANTHER" id="PTHR47683:SF2">
    <property type="entry name" value="RNA-BINDING S4 DOMAIN-CONTAINING PROTEIN"/>
    <property type="match status" value="1"/>
</dbReference>
<dbReference type="InterPro" id="IPR006145">
    <property type="entry name" value="PsdUridine_synth_RsuA/RluA"/>
</dbReference>
<dbReference type="GO" id="GO:0120159">
    <property type="term" value="F:rRNA pseudouridine synthase activity"/>
    <property type="evidence" value="ECO:0007669"/>
    <property type="project" value="UniProtKB-ARBA"/>
</dbReference>
<dbReference type="PATRIC" id="fig|1184267.3.peg.1360"/>
<dbReference type="KEGG" id="bex:A11Q_1342"/>
<dbReference type="Pfam" id="PF01479">
    <property type="entry name" value="S4"/>
    <property type="match status" value="1"/>
</dbReference>
<dbReference type="SMART" id="SM00363">
    <property type="entry name" value="S4"/>
    <property type="match status" value="1"/>
</dbReference>
<dbReference type="InterPro" id="IPR050343">
    <property type="entry name" value="RsuA_PseudoU_synthase"/>
</dbReference>
<dbReference type="InterPro" id="IPR036986">
    <property type="entry name" value="S4_RNA-bd_sf"/>
</dbReference>
<organism evidence="4 5">
    <name type="scientific">Pseudobdellovibrio exovorus JSS</name>
    <dbReference type="NCBI Taxonomy" id="1184267"/>
    <lineage>
        <taxon>Bacteria</taxon>
        <taxon>Pseudomonadati</taxon>
        <taxon>Bdellovibrionota</taxon>
        <taxon>Bdellovibrionia</taxon>
        <taxon>Bdellovibrionales</taxon>
        <taxon>Pseudobdellovibrionaceae</taxon>
        <taxon>Pseudobdellovibrio</taxon>
    </lineage>
</organism>
<name>M4V8N0_9BACT</name>
<reference evidence="4 5" key="1">
    <citation type="journal article" date="2013" name="ISME J.">
        <title>By their genes ye shall know them: genomic signatures of predatory bacteria.</title>
        <authorList>
            <person name="Pasternak Z."/>
            <person name="Pietrokovski S."/>
            <person name="Rotem O."/>
            <person name="Gophna U."/>
            <person name="Lurie-Weinberger M.N."/>
            <person name="Jurkevitch E."/>
        </authorList>
    </citation>
    <scope>NUCLEOTIDE SEQUENCE [LARGE SCALE GENOMIC DNA]</scope>
    <source>
        <strain evidence="4 5">JSS</strain>
    </source>
</reference>
<dbReference type="Gene3D" id="3.10.290.10">
    <property type="entry name" value="RNA-binding S4 domain"/>
    <property type="match status" value="1"/>
</dbReference>